<reference evidence="5" key="1">
    <citation type="journal article" date="2019" name="Int. J. Syst. Evol. Microbiol.">
        <title>The Global Catalogue of Microorganisms (GCM) 10K type strain sequencing project: providing services to taxonomists for standard genome sequencing and annotation.</title>
        <authorList>
            <consortium name="The Broad Institute Genomics Platform"/>
            <consortium name="The Broad Institute Genome Sequencing Center for Infectious Disease"/>
            <person name="Wu L."/>
            <person name="Ma J."/>
        </authorList>
    </citation>
    <scope>NUCLEOTIDE SEQUENCE [LARGE SCALE GENOMIC DNA]</scope>
    <source>
        <strain evidence="5">JCM 18081</strain>
    </source>
</reference>
<dbReference type="InterPro" id="IPR016181">
    <property type="entry name" value="Acyl_CoA_acyltransferase"/>
</dbReference>
<dbReference type="InterPro" id="IPR000182">
    <property type="entry name" value="GNAT_dom"/>
</dbReference>
<dbReference type="Gene3D" id="3.40.630.30">
    <property type="match status" value="1"/>
</dbReference>
<feature type="domain" description="N-acetyltransferase" evidence="3">
    <location>
        <begin position="17"/>
        <end position="168"/>
    </location>
</feature>
<protein>
    <submittedName>
        <fullName evidence="4">GNAT family N-acetyltransferase</fullName>
    </submittedName>
</protein>
<dbReference type="EMBL" id="BAABIG010000080">
    <property type="protein sequence ID" value="GAA4820412.1"/>
    <property type="molecule type" value="Genomic_DNA"/>
</dbReference>
<dbReference type="SUPFAM" id="SSF55729">
    <property type="entry name" value="Acyl-CoA N-acyltransferases (Nat)"/>
    <property type="match status" value="1"/>
</dbReference>
<dbReference type="PROSITE" id="PS51186">
    <property type="entry name" value="GNAT"/>
    <property type="match status" value="1"/>
</dbReference>
<keyword evidence="1" id="KW-0808">Transferase</keyword>
<evidence type="ECO:0000313" key="4">
    <source>
        <dbReference type="EMBL" id="GAA4820412.1"/>
    </source>
</evidence>
<comment type="caution">
    <text evidence="4">The sequence shown here is derived from an EMBL/GenBank/DDBJ whole genome shotgun (WGS) entry which is preliminary data.</text>
</comment>
<dbReference type="RefSeq" id="WP_345623920.1">
    <property type="nucleotide sequence ID" value="NZ_BAABIG010000080.1"/>
</dbReference>
<dbReference type="PANTHER" id="PTHR43877">
    <property type="entry name" value="AMINOALKYLPHOSPHONATE N-ACETYLTRANSFERASE-RELATED-RELATED"/>
    <property type="match status" value="1"/>
</dbReference>
<evidence type="ECO:0000259" key="3">
    <source>
        <dbReference type="PROSITE" id="PS51186"/>
    </source>
</evidence>
<keyword evidence="2" id="KW-0012">Acyltransferase</keyword>
<keyword evidence="5" id="KW-1185">Reference proteome</keyword>
<dbReference type="Proteomes" id="UP001501265">
    <property type="component" value="Unassembled WGS sequence"/>
</dbReference>
<evidence type="ECO:0000256" key="2">
    <source>
        <dbReference type="ARBA" id="ARBA00023315"/>
    </source>
</evidence>
<accession>A0ABP9CWD2</accession>
<organism evidence="4 5">
    <name type="scientific">Streptomyces ziwulingensis</name>
    <dbReference type="NCBI Taxonomy" id="1045501"/>
    <lineage>
        <taxon>Bacteria</taxon>
        <taxon>Bacillati</taxon>
        <taxon>Actinomycetota</taxon>
        <taxon>Actinomycetes</taxon>
        <taxon>Kitasatosporales</taxon>
        <taxon>Streptomycetaceae</taxon>
        <taxon>Streptomyces</taxon>
    </lineage>
</organism>
<dbReference type="Pfam" id="PF00583">
    <property type="entry name" value="Acetyltransf_1"/>
    <property type="match status" value="1"/>
</dbReference>
<dbReference type="InterPro" id="IPR050832">
    <property type="entry name" value="Bact_Acetyltransf"/>
</dbReference>
<name>A0ABP9CWD2_9ACTN</name>
<dbReference type="CDD" id="cd04301">
    <property type="entry name" value="NAT_SF"/>
    <property type="match status" value="1"/>
</dbReference>
<proteinExistence type="predicted"/>
<evidence type="ECO:0000256" key="1">
    <source>
        <dbReference type="ARBA" id="ARBA00022679"/>
    </source>
</evidence>
<sequence>MTSVAPRPPSAGELTVVQVPVSDPRVRPLLRELGDEYSRRYGGDAHAELARYPDEEFSASHGGALLLLLEGGAPVAGGAFRRYDAGETAELKRIWTHSDHRRRGLARRVVAELEHEASARGYRRIYLTTGPRQPEARGLYLTTGYTPLFDTEADPETIGPLPFEKHLPRTLRPGKAATL</sequence>
<gene>
    <name evidence="4" type="ORF">GCM10023220_61770</name>
</gene>
<dbReference type="PANTHER" id="PTHR43877:SF2">
    <property type="entry name" value="AMINOALKYLPHOSPHONATE N-ACETYLTRANSFERASE-RELATED"/>
    <property type="match status" value="1"/>
</dbReference>
<evidence type="ECO:0000313" key="5">
    <source>
        <dbReference type="Proteomes" id="UP001501265"/>
    </source>
</evidence>